<organism evidence="2 3">
    <name type="scientific">Streptomyces lancefieldiae</name>
    <dbReference type="NCBI Taxonomy" id="3075520"/>
    <lineage>
        <taxon>Bacteria</taxon>
        <taxon>Bacillati</taxon>
        <taxon>Actinomycetota</taxon>
        <taxon>Actinomycetes</taxon>
        <taxon>Kitasatosporales</taxon>
        <taxon>Streptomycetaceae</taxon>
        <taxon>Streptomyces</taxon>
    </lineage>
</organism>
<dbReference type="Proteomes" id="UP001180724">
    <property type="component" value="Unassembled WGS sequence"/>
</dbReference>
<dbReference type="InterPro" id="IPR018658">
    <property type="entry name" value="DUF2089"/>
</dbReference>
<evidence type="ECO:0000313" key="3">
    <source>
        <dbReference type="Proteomes" id="UP001180724"/>
    </source>
</evidence>
<gene>
    <name evidence="2" type="ORF">RM812_38770</name>
</gene>
<keyword evidence="3" id="KW-1185">Reference proteome</keyword>
<dbReference type="Pfam" id="PF09862">
    <property type="entry name" value="DUF2089"/>
    <property type="match status" value="1"/>
</dbReference>
<accession>A0ABU3B0S6</accession>
<proteinExistence type="predicted"/>
<name>A0ABU3B0S6_9ACTN</name>
<sequence>MFIAAFVRSHDSIKEMERFFEVSYPTVKTRLNRIAEQLEFVETDPGPTRAAIVDQLRRGRMNAQEALSELGRTR</sequence>
<reference evidence="2" key="1">
    <citation type="submission" date="2024-05" db="EMBL/GenBank/DDBJ databases">
        <title>30 novel species of actinomycetes from the DSMZ collection.</title>
        <authorList>
            <person name="Nouioui I."/>
        </authorList>
    </citation>
    <scope>NUCLEOTIDE SEQUENCE</scope>
    <source>
        <strain evidence="2">DSM 40712</strain>
    </source>
</reference>
<comment type="caution">
    <text evidence="2">The sequence shown here is derived from an EMBL/GenBank/DDBJ whole genome shotgun (WGS) entry which is preliminary data.</text>
</comment>
<protein>
    <submittedName>
        <fullName evidence="2">DUF2089 family protein</fullName>
    </submittedName>
</protein>
<evidence type="ECO:0000259" key="1">
    <source>
        <dbReference type="Pfam" id="PF09862"/>
    </source>
</evidence>
<feature type="domain" description="DUF2089" evidence="1">
    <location>
        <begin position="2"/>
        <end position="40"/>
    </location>
</feature>
<evidence type="ECO:0000313" key="2">
    <source>
        <dbReference type="EMBL" id="MDT0616056.1"/>
    </source>
</evidence>
<dbReference type="EMBL" id="JAVRFH010000093">
    <property type="protein sequence ID" value="MDT0616056.1"/>
    <property type="molecule type" value="Genomic_DNA"/>
</dbReference>